<dbReference type="SUPFAM" id="SSF52821">
    <property type="entry name" value="Rhodanese/Cell cycle control phosphatase"/>
    <property type="match status" value="2"/>
</dbReference>
<feature type="domain" description="Rhodanese" evidence="3">
    <location>
        <begin position="162"/>
        <end position="272"/>
    </location>
</feature>
<keyword evidence="2" id="KW-0677">Repeat</keyword>
<dbReference type="PROSITE" id="PS00380">
    <property type="entry name" value="RHODANESE_1"/>
    <property type="match status" value="1"/>
</dbReference>
<evidence type="ECO:0000313" key="4">
    <source>
        <dbReference type="EMBL" id="MXO47867.1"/>
    </source>
</evidence>
<dbReference type="EMBL" id="WTYC01000002">
    <property type="protein sequence ID" value="MXO47867.1"/>
    <property type="molecule type" value="Genomic_DNA"/>
</dbReference>
<dbReference type="OrthoDB" id="9781034at2"/>
<keyword evidence="1 4" id="KW-0808">Transferase</keyword>
<dbReference type="PROSITE" id="PS50206">
    <property type="entry name" value="RHODANESE_3"/>
    <property type="match status" value="2"/>
</dbReference>
<protein>
    <submittedName>
        <fullName evidence="4">Sulfurtransferase</fullName>
    </submittedName>
</protein>
<dbReference type="SMART" id="SM00450">
    <property type="entry name" value="RHOD"/>
    <property type="match status" value="2"/>
</dbReference>
<comment type="caution">
    <text evidence="4">The sequence shown here is derived from an EMBL/GenBank/DDBJ whole genome shotgun (WGS) entry which is preliminary data.</text>
</comment>
<dbReference type="RefSeq" id="WP_160727407.1">
    <property type="nucleotide sequence ID" value="NZ_WTYC01000002.1"/>
</dbReference>
<dbReference type="InterPro" id="IPR045078">
    <property type="entry name" value="TST/MPST-like"/>
</dbReference>
<evidence type="ECO:0000256" key="1">
    <source>
        <dbReference type="ARBA" id="ARBA00022679"/>
    </source>
</evidence>
<proteinExistence type="predicted"/>
<dbReference type="CDD" id="cd01449">
    <property type="entry name" value="TST_Repeat_2"/>
    <property type="match status" value="1"/>
</dbReference>
<gene>
    <name evidence="4" type="ORF">GRI69_06325</name>
</gene>
<dbReference type="Pfam" id="PF00581">
    <property type="entry name" value="Rhodanese"/>
    <property type="match status" value="2"/>
</dbReference>
<feature type="domain" description="Rhodanese" evidence="3">
    <location>
        <begin position="15"/>
        <end position="132"/>
    </location>
</feature>
<dbReference type="AlphaFoldDB" id="A0A844XRJ0"/>
<sequence length="277" mass="30064">MEKLVSTEWLAARLGADDLVVLDATTHLPDSGRDAVEEFGAGHIPGARFLDLASFVDTGSDVPKALPTSAQFAERMGELGIAPGSRVVLYDDSAIKSSARAWFILDRYGIDQVAILDGGLEKWRGEGREVSQRIVDHAPRHREESTPRRDVKSKDEMLANISQGEWQVVDARDAARFEGREGSGSQGHIPGAKSLHFTRLLNEDGTYKSPGAIRSEFENAGIDLVQPVVTTCNSGMTASVLLFGLELLGKEDSALYDGSWQEWGADPDTPKQSGQAR</sequence>
<dbReference type="CDD" id="cd01448">
    <property type="entry name" value="TST_Repeat_1"/>
    <property type="match status" value="1"/>
</dbReference>
<dbReference type="InterPro" id="IPR001307">
    <property type="entry name" value="Thiosulphate_STrfase_CS"/>
</dbReference>
<dbReference type="Gene3D" id="3.40.250.10">
    <property type="entry name" value="Rhodanese-like domain"/>
    <property type="match status" value="2"/>
</dbReference>
<name>A0A844XRJ0_9SPHN</name>
<dbReference type="InterPro" id="IPR001763">
    <property type="entry name" value="Rhodanese-like_dom"/>
</dbReference>
<dbReference type="InterPro" id="IPR036873">
    <property type="entry name" value="Rhodanese-like_dom_sf"/>
</dbReference>
<evidence type="ECO:0000256" key="2">
    <source>
        <dbReference type="ARBA" id="ARBA00022737"/>
    </source>
</evidence>
<keyword evidence="5" id="KW-1185">Reference proteome</keyword>
<dbReference type="Proteomes" id="UP000448199">
    <property type="component" value="Unassembled WGS sequence"/>
</dbReference>
<evidence type="ECO:0000313" key="5">
    <source>
        <dbReference type="Proteomes" id="UP000448199"/>
    </source>
</evidence>
<dbReference type="PANTHER" id="PTHR11364:SF27">
    <property type="entry name" value="SULFURTRANSFERASE"/>
    <property type="match status" value="1"/>
</dbReference>
<reference evidence="4 5" key="1">
    <citation type="submission" date="2019-12" db="EMBL/GenBank/DDBJ databases">
        <title>Genomic-based taxomic classification of the family Erythrobacteraceae.</title>
        <authorList>
            <person name="Xu L."/>
        </authorList>
    </citation>
    <scope>NUCLEOTIDE SEQUENCE [LARGE SCALE GENOMIC DNA]</scope>
    <source>
        <strain evidence="4 5">DSM 17792</strain>
    </source>
</reference>
<dbReference type="GO" id="GO:0004792">
    <property type="term" value="F:thiosulfate-cyanide sulfurtransferase activity"/>
    <property type="evidence" value="ECO:0007669"/>
    <property type="project" value="InterPro"/>
</dbReference>
<organism evidence="4 5">
    <name type="scientific">Qipengyuania vulgaris</name>
    <dbReference type="NCBI Taxonomy" id="291985"/>
    <lineage>
        <taxon>Bacteria</taxon>
        <taxon>Pseudomonadati</taxon>
        <taxon>Pseudomonadota</taxon>
        <taxon>Alphaproteobacteria</taxon>
        <taxon>Sphingomonadales</taxon>
        <taxon>Erythrobacteraceae</taxon>
        <taxon>Qipengyuania</taxon>
    </lineage>
</organism>
<dbReference type="PANTHER" id="PTHR11364">
    <property type="entry name" value="THIOSULFATE SULFERTANSFERASE"/>
    <property type="match status" value="1"/>
</dbReference>
<evidence type="ECO:0000259" key="3">
    <source>
        <dbReference type="PROSITE" id="PS50206"/>
    </source>
</evidence>
<accession>A0A844XRJ0</accession>